<protein>
    <submittedName>
        <fullName evidence="1">Uncharacterized protein</fullName>
    </submittedName>
</protein>
<dbReference type="OrthoDB" id="9816482at2"/>
<dbReference type="Proteomes" id="UP000480425">
    <property type="component" value="Unassembled WGS sequence"/>
</dbReference>
<dbReference type="EMBL" id="VZCB01000063">
    <property type="protein sequence ID" value="MQN80970.1"/>
    <property type="molecule type" value="Genomic_DNA"/>
</dbReference>
<dbReference type="RefSeq" id="WP_153123831.1">
    <property type="nucleotide sequence ID" value="NZ_VZCB01000063.1"/>
</dbReference>
<sequence>MSNNTLYVSMEFDAKQMIRILGNDLYDSPLAMLRENVQNAYDAILERKQVDSDFSPIIKVEISDTQIIIEDNGIGMNDDILTNNYWKAGNSGKNNPQAIAAGVVGHFGIGALANFGVCTKLEIQTHRFGEEKSFTSVALRDKLNVKESIPIVTHPANEFPIGTRIAATLENQGVINADSAINYLRQYIEYIEIPVTINGKEFPKKNITFERKLTDVHVVGLDYAYKLDIGYGNSMPLQVNIMVYDIYNYGTKLNGYLYLNASDSSLMGLRNGFGLSNIIVHSEYNFGGVANLDCLVPTAGREAVSRESTQLVYSLIQSVERKWTEIISQDVICDQYRDYLKYVANNFELKLASHVKVKVANEENYIELGTITLDTAKLYKYADGVDATVLTKFKNSPETVLSISDNTYRKRIQRLYLQQMKVASIPNTIQVLHEYTQNELTVDQFFVLNELKSIIEEDYYVKGFDIKFADISHYLNVFVTHDLNNETFCIYISPNNDDVNRLISIRKENYRLFTPIAKDFVRVVLYQQFSAFIPKGVKERTDYITRVLHNTKDEYVIPYDMMGTMDEMINKLRAEEISAEDFLKFAKAERNKHQQTINKSQVGDVSEVISNIESNALNKSKDAVANVENNEILPMPPIMCLDVETKLRILKTETFTPVLQNNKMFMALTDKMVKQKRIFFSSPHTTRIIWSMHRLIYIFTDAYGKNTLYYDLELTRKIPDSTGGKTIRSTTIITKDKIFVPIVPELYDYFNLNIDEKLKFYVRFDEIENS</sequence>
<comment type="caution">
    <text evidence="1">The sequence shown here is derived from an EMBL/GenBank/DDBJ whole genome shotgun (WGS) entry which is preliminary data.</text>
</comment>
<name>A0A6G1U1R3_9BACT</name>
<reference evidence="1 2" key="1">
    <citation type="submission" date="2019-09" db="EMBL/GenBank/DDBJ databases">
        <title>Distinct polysaccharide growth profiles of human intestinal Prevotella copri isolates.</title>
        <authorList>
            <person name="Fehlner-Peach H."/>
            <person name="Magnabosco C."/>
            <person name="Raghavan V."/>
            <person name="Scher J.U."/>
            <person name="Tett A."/>
            <person name="Cox L.M."/>
            <person name="Gottsegen C."/>
            <person name="Watters A."/>
            <person name="Wiltshire- Gordon J.D."/>
            <person name="Segata N."/>
            <person name="Bonneau R."/>
            <person name="Littman D.R."/>
        </authorList>
    </citation>
    <scope>NUCLEOTIDE SEQUENCE [LARGE SCALE GENOMIC DNA]</scope>
    <source>
        <strain evidence="2">iA622</strain>
    </source>
</reference>
<evidence type="ECO:0000313" key="2">
    <source>
        <dbReference type="Proteomes" id="UP000480425"/>
    </source>
</evidence>
<dbReference type="Gene3D" id="3.30.565.10">
    <property type="entry name" value="Histidine kinase-like ATPase, C-terminal domain"/>
    <property type="match status" value="1"/>
</dbReference>
<dbReference type="SUPFAM" id="SSF55874">
    <property type="entry name" value="ATPase domain of HSP90 chaperone/DNA topoisomerase II/histidine kinase"/>
    <property type="match status" value="1"/>
</dbReference>
<organism evidence="1 2">
    <name type="scientific">Segatella copri</name>
    <dbReference type="NCBI Taxonomy" id="165179"/>
    <lineage>
        <taxon>Bacteria</taxon>
        <taxon>Pseudomonadati</taxon>
        <taxon>Bacteroidota</taxon>
        <taxon>Bacteroidia</taxon>
        <taxon>Bacteroidales</taxon>
        <taxon>Prevotellaceae</taxon>
        <taxon>Segatella</taxon>
    </lineage>
</organism>
<dbReference type="AlphaFoldDB" id="A0A6G1U1R3"/>
<evidence type="ECO:0000313" key="1">
    <source>
        <dbReference type="EMBL" id="MQN80970.1"/>
    </source>
</evidence>
<proteinExistence type="predicted"/>
<accession>A0A6G1U1R3</accession>
<dbReference type="InterPro" id="IPR036890">
    <property type="entry name" value="HATPase_C_sf"/>
</dbReference>
<gene>
    <name evidence="1" type="ORF">F7D73_08385</name>
</gene>
<dbReference type="Pfam" id="PF13589">
    <property type="entry name" value="HATPase_c_3"/>
    <property type="match status" value="1"/>
</dbReference>